<dbReference type="PROSITE" id="PS50004">
    <property type="entry name" value="C2"/>
    <property type="match status" value="1"/>
</dbReference>
<evidence type="ECO:0000313" key="5">
    <source>
        <dbReference type="Proteomes" id="UP000245207"/>
    </source>
</evidence>
<proteinExistence type="predicted"/>
<dbReference type="EMBL" id="PKPP01002777">
    <property type="protein sequence ID" value="PWA73181.1"/>
    <property type="molecule type" value="Genomic_DNA"/>
</dbReference>
<accession>A0A2U1NI78</accession>
<dbReference type="PANTHER" id="PTHR46502:SF16">
    <property type="entry name" value="C2 DOMAIN-CONTAINING PROTEIN"/>
    <property type="match status" value="1"/>
</dbReference>
<dbReference type="SMART" id="SM00239">
    <property type="entry name" value="C2"/>
    <property type="match status" value="1"/>
</dbReference>
<name>A0A2U1NI78_ARTAN</name>
<dbReference type="OrthoDB" id="419768at2759"/>
<dbReference type="InterPro" id="IPR000008">
    <property type="entry name" value="C2_dom"/>
</dbReference>
<dbReference type="Proteomes" id="UP000245207">
    <property type="component" value="Unassembled WGS sequence"/>
</dbReference>
<feature type="domain" description="C2" evidence="3">
    <location>
        <begin position="1"/>
        <end position="84"/>
    </location>
</feature>
<comment type="caution">
    <text evidence="4">The sequence shown here is derived from an EMBL/GenBank/DDBJ whole genome shotgun (WGS) entry which is preliminary data.</text>
</comment>
<dbReference type="Pfam" id="PF00168">
    <property type="entry name" value="C2"/>
    <property type="match status" value="1"/>
</dbReference>
<evidence type="ECO:0000259" key="3">
    <source>
        <dbReference type="PROSITE" id="PS50004"/>
    </source>
</evidence>
<organism evidence="4 5">
    <name type="scientific">Artemisia annua</name>
    <name type="common">Sweet wormwood</name>
    <dbReference type="NCBI Taxonomy" id="35608"/>
    <lineage>
        <taxon>Eukaryota</taxon>
        <taxon>Viridiplantae</taxon>
        <taxon>Streptophyta</taxon>
        <taxon>Embryophyta</taxon>
        <taxon>Tracheophyta</taxon>
        <taxon>Spermatophyta</taxon>
        <taxon>Magnoliopsida</taxon>
        <taxon>eudicotyledons</taxon>
        <taxon>Gunneridae</taxon>
        <taxon>Pentapetalae</taxon>
        <taxon>asterids</taxon>
        <taxon>campanulids</taxon>
        <taxon>Asterales</taxon>
        <taxon>Asteraceae</taxon>
        <taxon>Asteroideae</taxon>
        <taxon>Anthemideae</taxon>
        <taxon>Artemisiinae</taxon>
        <taxon>Artemisia</taxon>
    </lineage>
</organism>
<dbReference type="GO" id="GO:0046872">
    <property type="term" value="F:metal ion binding"/>
    <property type="evidence" value="ECO:0007669"/>
    <property type="project" value="UniProtKB-KW"/>
</dbReference>
<dbReference type="PANTHER" id="PTHR46502">
    <property type="entry name" value="C2 DOMAIN-CONTAINING"/>
    <property type="match status" value="1"/>
</dbReference>
<gene>
    <name evidence="4" type="ORF">CTI12_AA260950</name>
</gene>
<dbReference type="AlphaFoldDB" id="A0A2U1NI78"/>
<evidence type="ECO:0000256" key="2">
    <source>
        <dbReference type="ARBA" id="ARBA00022837"/>
    </source>
</evidence>
<keyword evidence="1" id="KW-0479">Metal-binding</keyword>
<evidence type="ECO:0000256" key="1">
    <source>
        <dbReference type="ARBA" id="ARBA00022723"/>
    </source>
</evidence>
<dbReference type="Gene3D" id="2.60.40.150">
    <property type="entry name" value="C2 domain"/>
    <property type="match status" value="1"/>
</dbReference>
<dbReference type="InterPro" id="IPR035892">
    <property type="entry name" value="C2_domain_sf"/>
</dbReference>
<protein>
    <submittedName>
        <fullName evidence="4">C2 domain-containing protein</fullName>
    </submittedName>
</protein>
<reference evidence="4 5" key="1">
    <citation type="journal article" date="2018" name="Mol. Plant">
        <title>The genome of Artemisia annua provides insight into the evolution of Asteraceae family and artemisinin biosynthesis.</title>
        <authorList>
            <person name="Shen Q."/>
            <person name="Zhang L."/>
            <person name="Liao Z."/>
            <person name="Wang S."/>
            <person name="Yan T."/>
            <person name="Shi P."/>
            <person name="Liu M."/>
            <person name="Fu X."/>
            <person name="Pan Q."/>
            <person name="Wang Y."/>
            <person name="Lv Z."/>
            <person name="Lu X."/>
            <person name="Zhang F."/>
            <person name="Jiang W."/>
            <person name="Ma Y."/>
            <person name="Chen M."/>
            <person name="Hao X."/>
            <person name="Li L."/>
            <person name="Tang Y."/>
            <person name="Lv G."/>
            <person name="Zhou Y."/>
            <person name="Sun X."/>
            <person name="Brodelius P.E."/>
            <person name="Rose J.K.C."/>
            <person name="Tang K."/>
        </authorList>
    </citation>
    <scope>NUCLEOTIDE SEQUENCE [LARGE SCALE GENOMIC DNA]</scope>
    <source>
        <strain evidence="5">cv. Huhao1</strain>
        <tissue evidence="4">Leaf</tissue>
    </source>
</reference>
<dbReference type="STRING" id="35608.A0A2U1NI78"/>
<evidence type="ECO:0000313" key="4">
    <source>
        <dbReference type="EMBL" id="PWA73181.1"/>
    </source>
</evidence>
<keyword evidence="2" id="KW-0106">Calcium</keyword>
<dbReference type="SUPFAM" id="SSF49562">
    <property type="entry name" value="C2 domain (Calcium/lipid-binding domain, CaLB)"/>
    <property type="match status" value="1"/>
</dbReference>
<sequence length="161" mass="17731">MPEGVLEVSLVSAKGLENTDVLCKGSNPEWKETFLFDVSSNDCMELRVKIMDSDSGVGVDDFVGHTSISLDTVFRDGDVPAKSYNVMKDDKYCGEIRIGLNFTAQPRTKQRTNAMKVAKPTTKLNIGSSSPSPVWYIGFVRSRDFDPIDGNIGGWKQSGRD</sequence>
<keyword evidence="5" id="KW-1185">Reference proteome</keyword>